<comment type="caution">
    <text evidence="2">The sequence shown here is derived from an EMBL/GenBank/DDBJ whole genome shotgun (WGS) entry which is preliminary data.</text>
</comment>
<keyword evidence="3" id="KW-1185">Reference proteome</keyword>
<evidence type="ECO:0000313" key="3">
    <source>
        <dbReference type="Proteomes" id="UP000800093"/>
    </source>
</evidence>
<accession>A0A9P4MXP6</accession>
<evidence type="ECO:0000313" key="2">
    <source>
        <dbReference type="EMBL" id="KAF2257713.1"/>
    </source>
</evidence>
<evidence type="ECO:0000256" key="1">
    <source>
        <dbReference type="SAM" id="MobiDB-lite"/>
    </source>
</evidence>
<sequence>MRMRQFPETAEWKDHIYNQHSEDSKSPVCPLRKLHCGESFTSLRELQFHLKDVHCVDFRSTFKRPRSAGEGRAGPAKRTCVSRRRLSRQKEDLKYEFVDESNTFWNRGKRSTSHPTLLKAPSSATSGSSPISEIISDQNESEDNTLLSLWCGESKNGLDNKDAFSDGADDWEHIGEIDHLESNQPQNLTDKQTILRFRRLQMLR</sequence>
<organism evidence="2 3">
    <name type="scientific">Lojkania enalia</name>
    <dbReference type="NCBI Taxonomy" id="147567"/>
    <lineage>
        <taxon>Eukaryota</taxon>
        <taxon>Fungi</taxon>
        <taxon>Dikarya</taxon>
        <taxon>Ascomycota</taxon>
        <taxon>Pezizomycotina</taxon>
        <taxon>Dothideomycetes</taxon>
        <taxon>Pleosporomycetidae</taxon>
        <taxon>Pleosporales</taxon>
        <taxon>Pleosporales incertae sedis</taxon>
        <taxon>Lojkania</taxon>
    </lineage>
</organism>
<reference evidence="3" key="1">
    <citation type="journal article" date="2020" name="Stud. Mycol.">
        <title>101 Dothideomycetes genomes: A test case for predicting lifestyles and emergence of pathogens.</title>
        <authorList>
            <person name="Haridas S."/>
            <person name="Albert R."/>
            <person name="Binder M."/>
            <person name="Bloem J."/>
            <person name="LaButti K."/>
            <person name="Salamov A."/>
            <person name="Andreopoulos B."/>
            <person name="Baker S."/>
            <person name="Barry K."/>
            <person name="Bills G."/>
            <person name="Bluhm B."/>
            <person name="Cannon C."/>
            <person name="Castanera R."/>
            <person name="Culley D."/>
            <person name="Daum C."/>
            <person name="Ezra D."/>
            <person name="Gonzalez J."/>
            <person name="Henrissat B."/>
            <person name="Kuo A."/>
            <person name="Liang C."/>
            <person name="Lipzen A."/>
            <person name="Lutzoni F."/>
            <person name="Magnuson J."/>
            <person name="Mondo S."/>
            <person name="Nolan M."/>
            <person name="Ohm R."/>
            <person name="Pangilinan J."/>
            <person name="Park H.-J."/>
            <person name="Ramirez L."/>
            <person name="Alfaro M."/>
            <person name="Sun H."/>
            <person name="Tritt A."/>
            <person name="Yoshinaga Y."/>
            <person name="Zwiers L.-H."/>
            <person name="Turgeon B."/>
            <person name="Goodwin S."/>
            <person name="Spatafora J."/>
            <person name="Crous P."/>
            <person name="Grigoriev I."/>
        </authorList>
    </citation>
    <scope>NUCLEOTIDE SEQUENCE [LARGE SCALE GENOMIC DNA]</scope>
    <source>
        <strain evidence="3">CBS 304.66</strain>
    </source>
</reference>
<feature type="compositionally biased region" description="Low complexity" evidence="1">
    <location>
        <begin position="120"/>
        <end position="130"/>
    </location>
</feature>
<dbReference type="AlphaFoldDB" id="A0A9P4MXP6"/>
<protein>
    <submittedName>
        <fullName evidence="2">Uncharacterized protein</fullName>
    </submittedName>
</protein>
<gene>
    <name evidence="2" type="ORF">CC78DRAFT_187380</name>
</gene>
<proteinExistence type="predicted"/>
<feature type="region of interest" description="Disordered" evidence="1">
    <location>
        <begin position="109"/>
        <end position="130"/>
    </location>
</feature>
<dbReference type="Proteomes" id="UP000800093">
    <property type="component" value="Unassembled WGS sequence"/>
</dbReference>
<dbReference type="EMBL" id="ML986866">
    <property type="protein sequence ID" value="KAF2257713.1"/>
    <property type="molecule type" value="Genomic_DNA"/>
</dbReference>
<dbReference type="OrthoDB" id="3865154at2759"/>
<name>A0A9P4MXP6_9PLEO</name>